<gene>
    <name evidence="4" type="primary">tnfrsf9a</name>
</gene>
<reference evidence="4" key="4">
    <citation type="submission" date="2025-08" db="UniProtKB">
        <authorList>
            <consortium name="Ensembl"/>
        </authorList>
    </citation>
    <scope>IDENTIFICATION</scope>
</reference>
<accession>A0A4W4H9Z5</accession>
<feature type="domain" description="TNFR-Cys" evidence="3">
    <location>
        <begin position="28"/>
        <end position="62"/>
    </location>
</feature>
<dbReference type="Proteomes" id="UP000314983">
    <property type="component" value="Chromosome 24"/>
</dbReference>
<dbReference type="STRING" id="8005.ENSEEEP00000048300"/>
<keyword evidence="5" id="KW-1185">Reference proteome</keyword>
<dbReference type="PROSITE" id="PS00652">
    <property type="entry name" value="TNFR_NGFR_1"/>
    <property type="match status" value="1"/>
</dbReference>
<dbReference type="Ensembl" id="ENSEEET00000048830.2">
    <property type="protein sequence ID" value="ENSEEEP00000048300.2"/>
    <property type="gene ID" value="ENSEEEG00000022746.2"/>
</dbReference>
<dbReference type="GO" id="GO:0038023">
    <property type="term" value="F:signaling receptor activity"/>
    <property type="evidence" value="ECO:0007669"/>
    <property type="project" value="TreeGrafter"/>
</dbReference>
<dbReference type="GeneTree" id="ENSGT00940000166327"/>
<dbReference type="OMA" id="KPWSTNI"/>
<dbReference type="InterPro" id="IPR001368">
    <property type="entry name" value="TNFR/NGFR_Cys_rich_reg"/>
</dbReference>
<reference evidence="5" key="2">
    <citation type="journal article" date="2017" name="Sci. Adv.">
        <title>A tail of two voltages: Proteomic comparison of the three electric organs of the electric eel.</title>
        <authorList>
            <person name="Traeger L.L."/>
            <person name="Sabat G."/>
            <person name="Barrett-Wilt G.A."/>
            <person name="Wells G.B."/>
            <person name="Sussman M.R."/>
        </authorList>
    </citation>
    <scope>NUCLEOTIDE SEQUENCE [LARGE SCALE GENOMIC DNA]</scope>
</reference>
<dbReference type="AlphaFoldDB" id="A0A4W4H9Z5"/>
<reference evidence="4" key="5">
    <citation type="submission" date="2025-09" db="UniProtKB">
        <authorList>
            <consortium name="Ensembl"/>
        </authorList>
    </citation>
    <scope>IDENTIFICATION</scope>
</reference>
<feature type="signal peptide" evidence="2">
    <location>
        <begin position="1"/>
        <end position="26"/>
    </location>
</feature>
<protein>
    <recommendedName>
        <fullName evidence="3">TNFR-Cys domain-containing protein</fullName>
    </recommendedName>
</protein>
<dbReference type="InterPro" id="IPR009030">
    <property type="entry name" value="Growth_fac_rcpt_cys_sf"/>
</dbReference>
<evidence type="ECO:0000256" key="1">
    <source>
        <dbReference type="SAM" id="MobiDB-lite"/>
    </source>
</evidence>
<evidence type="ECO:0000313" key="4">
    <source>
        <dbReference type="Ensembl" id="ENSEEEP00000048300.2"/>
    </source>
</evidence>
<dbReference type="SMART" id="SM00208">
    <property type="entry name" value="TNFR"/>
    <property type="match status" value="3"/>
</dbReference>
<dbReference type="PANTHER" id="PTHR47139">
    <property type="entry name" value="TUMOR NECROSIS FACTOR RECEPTOR SUPERFAMILY MEMBER 9"/>
    <property type="match status" value="1"/>
</dbReference>
<dbReference type="SUPFAM" id="SSF57586">
    <property type="entry name" value="TNF receptor-like"/>
    <property type="match status" value="1"/>
</dbReference>
<evidence type="ECO:0000256" key="2">
    <source>
        <dbReference type="SAM" id="SignalP"/>
    </source>
</evidence>
<dbReference type="Gene3D" id="2.10.50.10">
    <property type="entry name" value="Tumor Necrosis Factor Receptor, subunit A, domain 2"/>
    <property type="match status" value="2"/>
</dbReference>
<evidence type="ECO:0000259" key="3">
    <source>
        <dbReference type="PROSITE" id="PS00652"/>
    </source>
</evidence>
<evidence type="ECO:0000313" key="5">
    <source>
        <dbReference type="Proteomes" id="UP000314983"/>
    </source>
</evidence>
<reference evidence="5" key="1">
    <citation type="journal article" date="2014" name="Science">
        <title>Nonhuman genetics. Genomic basis for the convergent evolution of electric organs.</title>
        <authorList>
            <person name="Gallant J.R."/>
            <person name="Traeger L.L."/>
            <person name="Volkening J.D."/>
            <person name="Moffett H."/>
            <person name="Chen P.H."/>
            <person name="Novina C.D."/>
            <person name="Phillips G.N.Jr."/>
            <person name="Anand R."/>
            <person name="Wells G.B."/>
            <person name="Pinch M."/>
            <person name="Guth R."/>
            <person name="Unguez G.A."/>
            <person name="Albert J.S."/>
            <person name="Zakon H.H."/>
            <person name="Samanta M.P."/>
            <person name="Sussman M.R."/>
        </authorList>
    </citation>
    <scope>NUCLEOTIDE SEQUENCE [LARGE SCALE GENOMIC DNA]</scope>
</reference>
<dbReference type="Pfam" id="PF00020">
    <property type="entry name" value="TNFR_c6"/>
    <property type="match status" value="1"/>
</dbReference>
<feature type="chain" id="PRO_5044254816" description="TNFR-Cys domain-containing protein" evidence="2">
    <location>
        <begin position="27"/>
        <end position="196"/>
    </location>
</feature>
<sequence>MQLIIFLLSLFLLISSLLYISEGVAAGCEDWTLHGSKDVCCRKCKPGNRLVTLCGPDPSQFCMPCEPRHYTTEPMSPYCTICTQCTVQACTASSDTKCGCRPGLRCGDKQCTFCVDECKIGEEPTPQRVCRKCPEGKFNDQIHSACKPWRKSCPEGQTLEASGNASSDNRCKSVPQPSASTTVSTLHVRIPHKGKS</sequence>
<feature type="compositionally biased region" description="Polar residues" evidence="1">
    <location>
        <begin position="175"/>
        <end position="185"/>
    </location>
</feature>
<proteinExistence type="predicted"/>
<keyword evidence="2" id="KW-0732">Signal</keyword>
<name>A0A4W4H9Z5_ELEEL</name>
<dbReference type="GO" id="GO:0042127">
    <property type="term" value="P:regulation of cell population proliferation"/>
    <property type="evidence" value="ECO:0007669"/>
    <property type="project" value="TreeGrafter"/>
</dbReference>
<feature type="region of interest" description="Disordered" evidence="1">
    <location>
        <begin position="160"/>
        <end position="196"/>
    </location>
</feature>
<dbReference type="PANTHER" id="PTHR47139:SF4">
    <property type="entry name" value="TUMOR NECROSIS FACTOR RECEPTOR SUPERFAMILY MEMBER 9 ISOFORM X1-RELATED"/>
    <property type="match status" value="1"/>
</dbReference>
<reference evidence="4" key="3">
    <citation type="submission" date="2020-05" db="EMBL/GenBank/DDBJ databases">
        <title>Electrophorus electricus (electric eel) genome, fEleEle1, primary haplotype.</title>
        <authorList>
            <person name="Myers G."/>
            <person name="Meyer A."/>
            <person name="Fedrigo O."/>
            <person name="Formenti G."/>
            <person name="Rhie A."/>
            <person name="Tracey A."/>
            <person name="Sims Y."/>
            <person name="Jarvis E.D."/>
        </authorList>
    </citation>
    <scope>NUCLEOTIDE SEQUENCE [LARGE SCALE GENOMIC DNA]</scope>
</reference>
<organism evidence="4 5">
    <name type="scientific">Electrophorus electricus</name>
    <name type="common">Electric eel</name>
    <name type="synonym">Gymnotus electricus</name>
    <dbReference type="NCBI Taxonomy" id="8005"/>
    <lineage>
        <taxon>Eukaryota</taxon>
        <taxon>Metazoa</taxon>
        <taxon>Chordata</taxon>
        <taxon>Craniata</taxon>
        <taxon>Vertebrata</taxon>
        <taxon>Euteleostomi</taxon>
        <taxon>Actinopterygii</taxon>
        <taxon>Neopterygii</taxon>
        <taxon>Teleostei</taxon>
        <taxon>Ostariophysi</taxon>
        <taxon>Gymnotiformes</taxon>
        <taxon>Gymnotoidei</taxon>
        <taxon>Gymnotidae</taxon>
        <taxon>Electrophorus</taxon>
    </lineage>
</organism>
<dbReference type="SUPFAM" id="SSF57184">
    <property type="entry name" value="Growth factor receptor domain"/>
    <property type="match status" value="1"/>
</dbReference>